<protein>
    <submittedName>
        <fullName evidence="1">Uncharacterized protein</fullName>
    </submittedName>
</protein>
<proteinExistence type="evidence at transcript level"/>
<evidence type="ECO:0000313" key="1">
    <source>
        <dbReference type="EMBL" id="ABR16504.1"/>
    </source>
</evidence>
<dbReference type="AlphaFoldDB" id="B8LLH4"/>
<reference evidence="1" key="1">
    <citation type="submission" date="2007-06" db="EMBL/GenBank/DDBJ databases">
        <title>Full length cDNA sequences from Sitka Spruce (Picea sitchensis).</title>
        <authorList>
            <person name="Ralph S.G."/>
            <person name="Chun H.E."/>
            <person name="Liao N."/>
            <person name="Ali J."/>
            <person name="Reid K."/>
            <person name="Kolosova N."/>
            <person name="Cooper N."/>
            <person name="Cullis C."/>
            <person name="Jancsik S."/>
            <person name="Moore R."/>
            <person name="Mayo M."/>
            <person name="Wagner S."/>
            <person name="Holt R.A."/>
            <person name="Jones S.J.M."/>
            <person name="Marra M.A."/>
            <person name="Ritland C.E."/>
            <person name="Ritland K."/>
            <person name="Bohlmann J."/>
        </authorList>
    </citation>
    <scope>NUCLEOTIDE SEQUENCE</scope>
    <source>
        <tissue evidence="1">Green portion of the leader tissue</tissue>
    </source>
</reference>
<sequence>MLYSGVKSFIGKCGALQLKTQRVFLDQSTKCAFACKPVKVCRIRFALFFDNQNGLLLSCRLLYGL</sequence>
<dbReference type="EMBL" id="EF676612">
    <property type="protein sequence ID" value="ABR16504.1"/>
    <property type="molecule type" value="mRNA"/>
</dbReference>
<organism evidence="1">
    <name type="scientific">Picea sitchensis</name>
    <name type="common">Sitka spruce</name>
    <name type="synonym">Pinus sitchensis</name>
    <dbReference type="NCBI Taxonomy" id="3332"/>
    <lineage>
        <taxon>Eukaryota</taxon>
        <taxon>Viridiplantae</taxon>
        <taxon>Streptophyta</taxon>
        <taxon>Embryophyta</taxon>
        <taxon>Tracheophyta</taxon>
        <taxon>Spermatophyta</taxon>
        <taxon>Pinopsida</taxon>
        <taxon>Pinidae</taxon>
        <taxon>Conifers I</taxon>
        <taxon>Pinales</taxon>
        <taxon>Pinaceae</taxon>
        <taxon>Picea</taxon>
    </lineage>
</organism>
<accession>B8LLH4</accession>
<name>B8LLH4_PICSI</name>